<keyword evidence="2" id="KW-0472">Membrane</keyword>
<evidence type="ECO:0000313" key="3">
    <source>
        <dbReference type="EMBL" id="EEN54475.1"/>
    </source>
</evidence>
<reference evidence="3" key="1">
    <citation type="journal article" date="2008" name="Nature">
        <title>The amphioxus genome and the evolution of the chordate karyotype.</title>
        <authorList>
            <consortium name="US DOE Joint Genome Institute (JGI-PGF)"/>
            <person name="Putnam N.H."/>
            <person name="Butts T."/>
            <person name="Ferrier D.E.K."/>
            <person name="Furlong R.F."/>
            <person name="Hellsten U."/>
            <person name="Kawashima T."/>
            <person name="Robinson-Rechavi M."/>
            <person name="Shoguchi E."/>
            <person name="Terry A."/>
            <person name="Yu J.-K."/>
            <person name="Benito-Gutierrez E.L."/>
            <person name="Dubchak I."/>
            <person name="Garcia-Fernandez J."/>
            <person name="Gibson-Brown J.J."/>
            <person name="Grigoriev I.V."/>
            <person name="Horton A.C."/>
            <person name="de Jong P.J."/>
            <person name="Jurka J."/>
            <person name="Kapitonov V.V."/>
            <person name="Kohara Y."/>
            <person name="Kuroki Y."/>
            <person name="Lindquist E."/>
            <person name="Lucas S."/>
            <person name="Osoegawa K."/>
            <person name="Pennacchio L.A."/>
            <person name="Salamov A.A."/>
            <person name="Satou Y."/>
            <person name="Sauka-Spengler T."/>
            <person name="Schmutz J."/>
            <person name="Shin-I T."/>
            <person name="Toyoda A."/>
            <person name="Bronner-Fraser M."/>
            <person name="Fujiyama A."/>
            <person name="Holland L.Z."/>
            <person name="Holland P.W.H."/>
            <person name="Satoh N."/>
            <person name="Rokhsar D.S."/>
        </authorList>
    </citation>
    <scope>NUCLEOTIDE SEQUENCE [LARGE SCALE GENOMIC DNA]</scope>
    <source>
        <strain evidence="3">S238N-H82</strain>
        <tissue evidence="3">Testes</tissue>
    </source>
</reference>
<dbReference type="RefSeq" id="XP_035661229.1">
    <property type="nucleotide sequence ID" value="XM_035805336.1"/>
</dbReference>
<organism>
    <name type="scientific">Branchiostoma floridae</name>
    <name type="common">Florida lancelet</name>
    <name type="synonym">Amphioxus</name>
    <dbReference type="NCBI Taxonomy" id="7739"/>
    <lineage>
        <taxon>Eukaryota</taxon>
        <taxon>Metazoa</taxon>
        <taxon>Chordata</taxon>
        <taxon>Cephalochordata</taxon>
        <taxon>Leptocardii</taxon>
        <taxon>Amphioxiformes</taxon>
        <taxon>Branchiostomatidae</taxon>
        <taxon>Branchiostoma</taxon>
    </lineage>
</organism>
<dbReference type="OMA" id="RCCEDTM"/>
<evidence type="ECO:0000313" key="5">
    <source>
        <dbReference type="RefSeq" id="XP_035661229.1"/>
    </source>
</evidence>
<keyword evidence="4" id="KW-1185">Reference proteome</keyword>
<reference evidence="4" key="2">
    <citation type="journal article" date="2020" name="Nat. Ecol. Evol.">
        <title>Deeply conserved synteny resolves early events in vertebrate evolution.</title>
        <authorList>
            <person name="Simakov O."/>
            <person name="Marletaz F."/>
            <person name="Yue J.X."/>
            <person name="O'Connell B."/>
            <person name="Jenkins J."/>
            <person name="Brandt A."/>
            <person name="Calef R."/>
            <person name="Tung C.H."/>
            <person name="Huang T.K."/>
            <person name="Schmutz J."/>
            <person name="Satoh N."/>
            <person name="Yu J.K."/>
            <person name="Putnam N.H."/>
            <person name="Green R.E."/>
            <person name="Rokhsar D.S."/>
        </authorList>
    </citation>
    <scope>NUCLEOTIDE SEQUENCE [LARGE SCALE GENOMIC DNA]</scope>
    <source>
        <strain evidence="4">S238N-H82</strain>
    </source>
</reference>
<dbReference type="RefSeq" id="XP_035661230.1">
    <property type="nucleotide sequence ID" value="XM_035805337.1"/>
</dbReference>
<keyword evidence="2" id="KW-1133">Transmembrane helix</keyword>
<evidence type="ECO:0000256" key="2">
    <source>
        <dbReference type="SAM" id="Phobius"/>
    </source>
</evidence>
<proteinExistence type="predicted"/>
<dbReference type="GeneID" id="118405708"/>
<dbReference type="AlphaFoldDB" id="C3YYW7"/>
<sequence length="210" mass="23331">MERVILDVQGRCPDHFHSGRLMQGWRCPQPNQPSNFTRCCLKAPDTLRCCENAGGPLGPGGKGLREEEYPMVMLSTIVAIFMGIGIFIVIMKKFYRDRLKLTRRLSAPRREFIILRSVPRRYDDDSDTDVSPPGSDVETGYGNAYASHARPPPPYAASTGNDRRAEGDDDDSITERSSLCDPYADSDEPPPPYEEALQAPNPDNRPTTAG</sequence>
<feature type="region of interest" description="Disordered" evidence="1">
    <location>
        <begin position="121"/>
        <end position="210"/>
    </location>
</feature>
<accession>C3YYW7</accession>
<dbReference type="EMBL" id="GG666565">
    <property type="protein sequence ID" value="EEN54475.1"/>
    <property type="molecule type" value="Genomic_DNA"/>
</dbReference>
<protein>
    <submittedName>
        <fullName evidence="5 6">Uncharacterized protein LOC118405708 isoform X1</fullName>
    </submittedName>
</protein>
<reference evidence="5 6" key="3">
    <citation type="submission" date="2025-04" db="UniProtKB">
        <authorList>
            <consortium name="RefSeq"/>
        </authorList>
    </citation>
    <scope>IDENTIFICATION</scope>
    <source>
        <strain evidence="5 6">S238N-H82</strain>
        <tissue evidence="5 6">Testes</tissue>
    </source>
</reference>
<feature type="transmembrane region" description="Helical" evidence="2">
    <location>
        <begin position="69"/>
        <end position="90"/>
    </location>
</feature>
<evidence type="ECO:0000256" key="1">
    <source>
        <dbReference type="SAM" id="MobiDB-lite"/>
    </source>
</evidence>
<dbReference type="Proteomes" id="UP000001554">
    <property type="component" value="Chromosome 18"/>
</dbReference>
<gene>
    <name evidence="5 6" type="primary">LOC118405708</name>
    <name evidence="3" type="ORF">BRAFLDRAFT_127783</name>
</gene>
<dbReference type="OrthoDB" id="9992001at2759"/>
<dbReference type="KEGG" id="bfo:118405708"/>
<evidence type="ECO:0000313" key="4">
    <source>
        <dbReference type="Proteomes" id="UP000001554"/>
    </source>
</evidence>
<dbReference type="InParanoid" id="C3YYW7"/>
<evidence type="ECO:0000313" key="6">
    <source>
        <dbReference type="RefSeq" id="XP_035661230.1"/>
    </source>
</evidence>
<keyword evidence="2" id="KW-0812">Transmembrane</keyword>
<name>C3YYW7_BRAFL</name>